<keyword evidence="1 4" id="KW-0378">Hydrolase</keyword>
<reference evidence="6 7" key="1">
    <citation type="submission" date="2019-07" db="EMBL/GenBank/DDBJ databases">
        <title>Cryptosporangium phraense sp. nov., isolated from plant litter.</title>
        <authorList>
            <person name="Suriyachadkun C."/>
        </authorList>
    </citation>
    <scope>NUCLEOTIDE SEQUENCE [LARGE SCALE GENOMIC DNA]</scope>
    <source>
        <strain evidence="6 7">A-T 5661</strain>
    </source>
</reference>
<organism evidence="6 7">
    <name type="scientific">Cryptosporangium phraense</name>
    <dbReference type="NCBI Taxonomy" id="2593070"/>
    <lineage>
        <taxon>Bacteria</taxon>
        <taxon>Bacillati</taxon>
        <taxon>Actinomycetota</taxon>
        <taxon>Actinomycetes</taxon>
        <taxon>Cryptosporangiales</taxon>
        <taxon>Cryptosporangiaceae</taxon>
        <taxon>Cryptosporangium</taxon>
    </lineage>
</organism>
<sequence>MVDALVLAGGGVAGIAWELGVLRGLADEDPALADRLIGADIVVGTSAGSAVAAQITSGTPLADLYDAQLAPSSAELEVELDLDEFVARMGEATQGVTDAGALRRRIGAMALATPTLDEQTRLASVAARLPRPEWPLRTVLIPAVDATTGEVVVFDRDSGVALVDAVAASCAVPGVWPPVTIGDRRFVDGGVRSASNADLAAGADRIVVLTPTMENTPIPLGGDLNDEIDALRPGTTHVVWADEASAAAFGTNPLSPATRGPAARAGRAIGRSRAAAVRGFLGA</sequence>
<feature type="active site" description="Proton acceptor" evidence="4">
    <location>
        <position position="188"/>
    </location>
</feature>
<evidence type="ECO:0000313" key="7">
    <source>
        <dbReference type="Proteomes" id="UP000317982"/>
    </source>
</evidence>
<feature type="active site" description="Nucleophile" evidence="4">
    <location>
        <position position="46"/>
    </location>
</feature>
<evidence type="ECO:0000259" key="5">
    <source>
        <dbReference type="PROSITE" id="PS51635"/>
    </source>
</evidence>
<dbReference type="PANTHER" id="PTHR14226:SF57">
    <property type="entry name" value="BLR7027 PROTEIN"/>
    <property type="match status" value="1"/>
</dbReference>
<comment type="caution">
    <text evidence="6">The sequence shown here is derived from an EMBL/GenBank/DDBJ whole genome shotgun (WGS) entry which is preliminary data.</text>
</comment>
<dbReference type="GO" id="GO:0016787">
    <property type="term" value="F:hydrolase activity"/>
    <property type="evidence" value="ECO:0007669"/>
    <property type="project" value="UniProtKB-UniRule"/>
</dbReference>
<dbReference type="AlphaFoldDB" id="A0A545AVE9"/>
<dbReference type="SUPFAM" id="SSF52151">
    <property type="entry name" value="FabD/lysophospholipase-like"/>
    <property type="match status" value="1"/>
</dbReference>
<evidence type="ECO:0000256" key="1">
    <source>
        <dbReference type="ARBA" id="ARBA00022801"/>
    </source>
</evidence>
<keyword evidence="7" id="KW-1185">Reference proteome</keyword>
<keyword evidence="3 4" id="KW-0443">Lipid metabolism</keyword>
<dbReference type="Pfam" id="PF01734">
    <property type="entry name" value="Patatin"/>
    <property type="match status" value="1"/>
</dbReference>
<name>A0A545AVE9_9ACTN</name>
<dbReference type="PANTHER" id="PTHR14226">
    <property type="entry name" value="NEUROPATHY TARGET ESTERASE/SWISS CHEESE D.MELANOGASTER"/>
    <property type="match status" value="1"/>
</dbReference>
<feature type="domain" description="PNPLA" evidence="5">
    <location>
        <begin position="6"/>
        <end position="202"/>
    </location>
</feature>
<dbReference type="Proteomes" id="UP000317982">
    <property type="component" value="Unassembled WGS sequence"/>
</dbReference>
<feature type="short sequence motif" description="DGA/G" evidence="4">
    <location>
        <begin position="188"/>
        <end position="190"/>
    </location>
</feature>
<dbReference type="GO" id="GO:0016042">
    <property type="term" value="P:lipid catabolic process"/>
    <property type="evidence" value="ECO:0007669"/>
    <property type="project" value="UniProtKB-UniRule"/>
</dbReference>
<dbReference type="RefSeq" id="WP_142704125.1">
    <property type="nucleotide sequence ID" value="NZ_VIRS01000005.1"/>
</dbReference>
<dbReference type="PROSITE" id="PS51635">
    <property type="entry name" value="PNPLA"/>
    <property type="match status" value="1"/>
</dbReference>
<dbReference type="InParanoid" id="A0A545AVE9"/>
<dbReference type="EMBL" id="VIRS01000005">
    <property type="protein sequence ID" value="TQS45261.1"/>
    <property type="molecule type" value="Genomic_DNA"/>
</dbReference>
<proteinExistence type="predicted"/>
<feature type="short sequence motif" description="GXSXG" evidence="4">
    <location>
        <begin position="44"/>
        <end position="48"/>
    </location>
</feature>
<dbReference type="InterPro" id="IPR050301">
    <property type="entry name" value="NTE"/>
</dbReference>
<comment type="caution">
    <text evidence="4">Lacks conserved residue(s) required for the propagation of feature annotation.</text>
</comment>
<protein>
    <submittedName>
        <fullName evidence="6">Patatin-like phospholipase family protein</fullName>
    </submittedName>
</protein>
<evidence type="ECO:0000256" key="4">
    <source>
        <dbReference type="PROSITE-ProRule" id="PRU01161"/>
    </source>
</evidence>
<accession>A0A545AVE9</accession>
<evidence type="ECO:0000313" key="6">
    <source>
        <dbReference type="EMBL" id="TQS45261.1"/>
    </source>
</evidence>
<dbReference type="OrthoDB" id="2339873at2"/>
<gene>
    <name evidence="6" type="ORF">FL583_09175</name>
</gene>
<evidence type="ECO:0000256" key="3">
    <source>
        <dbReference type="ARBA" id="ARBA00023098"/>
    </source>
</evidence>
<dbReference type="Gene3D" id="3.40.1090.10">
    <property type="entry name" value="Cytosolic phospholipase A2 catalytic domain"/>
    <property type="match status" value="2"/>
</dbReference>
<keyword evidence="2 4" id="KW-0442">Lipid degradation</keyword>
<evidence type="ECO:0000256" key="2">
    <source>
        <dbReference type="ARBA" id="ARBA00022963"/>
    </source>
</evidence>
<dbReference type="InterPro" id="IPR016035">
    <property type="entry name" value="Acyl_Trfase/lysoPLipase"/>
</dbReference>
<dbReference type="InterPro" id="IPR002641">
    <property type="entry name" value="PNPLA_dom"/>
</dbReference>